<dbReference type="Proteomes" id="UP000075411">
    <property type="component" value="Unassembled WGS sequence"/>
</dbReference>
<proteinExistence type="predicted"/>
<organism evidence="1 2">
    <name type="scientific">Acetobacter tropicalis</name>
    <dbReference type="NCBI Taxonomy" id="104102"/>
    <lineage>
        <taxon>Bacteria</taxon>
        <taxon>Pseudomonadati</taxon>
        <taxon>Pseudomonadota</taxon>
        <taxon>Alphaproteobacteria</taxon>
        <taxon>Acetobacterales</taxon>
        <taxon>Acetobacteraceae</taxon>
        <taxon>Acetobacter</taxon>
    </lineage>
</organism>
<protein>
    <submittedName>
        <fullName evidence="1">Uncharacterized protein</fullName>
    </submittedName>
</protein>
<accession>A0A149TW16</accession>
<dbReference type="AlphaFoldDB" id="A0A149TW16"/>
<reference evidence="1 2" key="1">
    <citation type="submission" date="2015-06" db="EMBL/GenBank/DDBJ databases">
        <title>Improved classification and identification of acetic acid bacteria using matrix-assisted laser desorption/ionization time-of-flight mass spectrometry; Gluconobacter nephelii and Gluconobacter uchimurae are later heterotypic synonyms of Gluconobacter japonicus and Gluconobacter oxydans, respectively.</title>
        <authorList>
            <person name="Li L."/>
            <person name="Cleenwerck I."/>
            <person name="De Vuyst L."/>
            <person name="Vandamme P."/>
        </authorList>
    </citation>
    <scope>NUCLEOTIDE SEQUENCE [LARGE SCALE GENOMIC DNA]</scope>
    <source>
        <strain evidence="1 2">LMG 1663</strain>
    </source>
</reference>
<name>A0A149TW16_9PROT</name>
<dbReference type="PATRIC" id="fig|104102.12.peg.1575"/>
<gene>
    <name evidence="1" type="ORF">AD947_08835</name>
</gene>
<comment type="caution">
    <text evidence="1">The sequence shown here is derived from an EMBL/GenBank/DDBJ whole genome shotgun (WGS) entry which is preliminary data.</text>
</comment>
<sequence>MGSTSKFCQANRSRLPQAMRSALWEGCLIAPFPEPVAETFRCIGLAIGTQNECLTLHGTRCSFYDLHQLRQDG</sequence>
<dbReference type="EMBL" id="LHZT01000121">
    <property type="protein sequence ID" value="KXV57330.1"/>
    <property type="molecule type" value="Genomic_DNA"/>
</dbReference>
<evidence type="ECO:0000313" key="1">
    <source>
        <dbReference type="EMBL" id="KXV57330.1"/>
    </source>
</evidence>
<evidence type="ECO:0000313" key="2">
    <source>
        <dbReference type="Proteomes" id="UP000075411"/>
    </source>
</evidence>